<proteinExistence type="inferred from homology"/>
<dbReference type="InterPro" id="IPR018194">
    <property type="entry name" value="Ni-dep_hyd_lsu_Ni_BS"/>
</dbReference>
<feature type="binding site" evidence="6">
    <location>
        <position position="63"/>
    </location>
    <ligand>
        <name>Ni(2+)</name>
        <dbReference type="ChEBI" id="CHEBI:49786"/>
    </ligand>
</feature>
<dbReference type="OrthoDB" id="9761717at2"/>
<dbReference type="Proteomes" id="UP000198816">
    <property type="component" value="Unassembled WGS sequence"/>
</dbReference>
<feature type="binding site" evidence="6">
    <location>
        <position position="418"/>
    </location>
    <ligand>
        <name>Fe cation</name>
        <dbReference type="ChEBI" id="CHEBI:24875"/>
    </ligand>
</feature>
<feature type="binding site" evidence="6">
    <location>
        <position position="421"/>
    </location>
    <ligand>
        <name>Mg(2+)</name>
        <dbReference type="ChEBI" id="CHEBI:18420"/>
    </ligand>
</feature>
<dbReference type="GO" id="GO:0016151">
    <property type="term" value="F:nickel cation binding"/>
    <property type="evidence" value="ECO:0007669"/>
    <property type="project" value="InterPro"/>
</dbReference>
<dbReference type="Pfam" id="PF00374">
    <property type="entry name" value="NiFeSe_Hases"/>
    <property type="match status" value="2"/>
</dbReference>
<dbReference type="RefSeq" id="WP_093028188.1">
    <property type="nucleotide sequence ID" value="NZ_FNNZ01000002.1"/>
</dbReference>
<evidence type="ECO:0000256" key="3">
    <source>
        <dbReference type="ARBA" id="ARBA00022596"/>
    </source>
</evidence>
<keyword evidence="6" id="KW-0408">Iron</keyword>
<keyword evidence="4 6" id="KW-0479">Metal-binding</keyword>
<comment type="cofactor">
    <cofactor evidence="1 6">
        <name>Ni(2+)</name>
        <dbReference type="ChEBI" id="CHEBI:49786"/>
    </cofactor>
</comment>
<dbReference type="PROSITE" id="PS00508">
    <property type="entry name" value="NI_HGENASE_L_2"/>
    <property type="match status" value="1"/>
</dbReference>
<accession>A0A1H2RTP6</accession>
<comment type="similarity">
    <text evidence="2">Belongs to the [NiFe]/[NiFeSe] hydrogenase large subunit family.</text>
</comment>
<dbReference type="STRING" id="1058.SAMN05421783_102172"/>
<dbReference type="Gene3D" id="1.10.645.10">
    <property type="entry name" value="Cytochrome-c3 Hydrogenase, chain B"/>
    <property type="match status" value="1"/>
</dbReference>
<feature type="binding site" evidence="6">
    <location>
        <position position="66"/>
    </location>
    <ligand>
        <name>Ni(2+)</name>
        <dbReference type="ChEBI" id="CHEBI:49786"/>
    </ligand>
</feature>
<evidence type="ECO:0000313" key="7">
    <source>
        <dbReference type="EMBL" id="SDW22846.1"/>
    </source>
</evidence>
<keyword evidence="6" id="KW-0460">Magnesium</keyword>
<comment type="cofactor">
    <cofactor evidence="6">
        <name>Fe cation</name>
        <dbReference type="ChEBI" id="CHEBI:24875"/>
    </cofactor>
</comment>
<keyword evidence="8" id="KW-1185">Reference proteome</keyword>
<evidence type="ECO:0000256" key="6">
    <source>
        <dbReference type="PIRSR" id="PIRSR601501-1"/>
    </source>
</evidence>
<feature type="binding site" evidence="6">
    <location>
        <position position="66"/>
    </location>
    <ligand>
        <name>Fe cation</name>
        <dbReference type="ChEBI" id="CHEBI:24875"/>
    </ligand>
</feature>
<dbReference type="AlphaFoldDB" id="A0A1H2RTP6"/>
<evidence type="ECO:0000256" key="1">
    <source>
        <dbReference type="ARBA" id="ARBA00001967"/>
    </source>
</evidence>
<dbReference type="InterPro" id="IPR001501">
    <property type="entry name" value="Ni-dep_hyd_lsu"/>
</dbReference>
<protein>
    <submittedName>
        <fullName evidence="7">Coenzyme F420-reducing hydrogenase, alpha subunit</fullName>
    </submittedName>
</protein>
<keyword evidence="3 6" id="KW-0533">Nickel</keyword>
<name>A0A1H2RTP6_THIRO</name>
<feature type="binding site" evidence="6">
    <location>
        <position position="44"/>
    </location>
    <ligand>
        <name>Mg(2+)</name>
        <dbReference type="ChEBI" id="CHEBI:18420"/>
    </ligand>
</feature>
<dbReference type="InterPro" id="IPR029014">
    <property type="entry name" value="NiFe-Hase_large"/>
</dbReference>
<evidence type="ECO:0000256" key="2">
    <source>
        <dbReference type="ARBA" id="ARBA00009292"/>
    </source>
</evidence>
<evidence type="ECO:0000256" key="5">
    <source>
        <dbReference type="ARBA" id="ARBA00023002"/>
    </source>
</evidence>
<gene>
    <name evidence="7" type="ORF">SAMN05421783_102172</name>
</gene>
<dbReference type="EMBL" id="FNNZ01000002">
    <property type="protein sequence ID" value="SDW22846.1"/>
    <property type="molecule type" value="Genomic_DNA"/>
</dbReference>
<dbReference type="PANTHER" id="PTHR43600:SF2">
    <property type="entry name" value="F420-NON-REDUCING HYDROGENASE VHU SUBUNIT A"/>
    <property type="match status" value="1"/>
</dbReference>
<keyword evidence="5" id="KW-0560">Oxidoreductase</keyword>
<dbReference type="PANTHER" id="PTHR43600">
    <property type="entry name" value="COENZYME F420 HYDROGENASE, SUBUNIT ALPHA"/>
    <property type="match status" value="1"/>
</dbReference>
<evidence type="ECO:0000256" key="4">
    <source>
        <dbReference type="ARBA" id="ARBA00022723"/>
    </source>
</evidence>
<organism evidence="7 8">
    <name type="scientific">Thiocapsa roseopersicina</name>
    <dbReference type="NCBI Taxonomy" id="1058"/>
    <lineage>
        <taxon>Bacteria</taxon>
        <taxon>Pseudomonadati</taxon>
        <taxon>Pseudomonadota</taxon>
        <taxon>Gammaproteobacteria</taxon>
        <taxon>Chromatiales</taxon>
        <taxon>Chromatiaceae</taxon>
        <taxon>Thiocapsa</taxon>
    </lineage>
</organism>
<feature type="binding site" evidence="6">
    <location>
        <position position="415"/>
    </location>
    <ligand>
        <name>Ni(2+)</name>
        <dbReference type="ChEBI" id="CHEBI:49786"/>
    </ligand>
</feature>
<dbReference type="GO" id="GO:0008901">
    <property type="term" value="F:ferredoxin hydrogenase activity"/>
    <property type="evidence" value="ECO:0007669"/>
    <property type="project" value="InterPro"/>
</dbReference>
<evidence type="ECO:0000313" key="8">
    <source>
        <dbReference type="Proteomes" id="UP000198816"/>
    </source>
</evidence>
<reference evidence="8" key="1">
    <citation type="submission" date="2016-10" db="EMBL/GenBank/DDBJ databases">
        <authorList>
            <person name="Varghese N."/>
            <person name="Submissions S."/>
        </authorList>
    </citation>
    <scope>NUCLEOTIDE SEQUENCE [LARGE SCALE GENOMIC DNA]</scope>
    <source>
        <strain evidence="8">DSM 217</strain>
    </source>
</reference>
<dbReference type="SUPFAM" id="SSF56762">
    <property type="entry name" value="HydB/Nqo4-like"/>
    <property type="match status" value="1"/>
</dbReference>
<sequence length="428" mass="46929">MSTLKVDVHHVTRVEGHGNIVVDVENGELTQCDLQIVETPRFFEAILRGRAYDEASHITSRICGICAVGHATASLRATEQALGVTPSLQTTLLRKLNFHGEILDSHVLHIYMLVAPDYLGLGSVIPLAKSAPDLVLRALRMKQLAGDLCATLCGRHTHPISMTVGGFTQFPKPADLRALRERLVASRADCDATIQLLQGLEFPAFERDTEYVALHRDDEYCFIDGSIASSDGGIRPLADYREVTNETIVPHSSAKHARHQRESYLVGALARFNINYDRLHPRAQAAAEALGLRPKTINPYLNAAAQAVEVVHCTEDAILLIDQLLEHGIRHEEPAAPTRMSGEGVGAADVPRGTLFHHYKIEDGTIVGANCIIPTGQNLANIELDMRALVPGILDRTQQEITLALEMLVRAYDPCISCSTHMLDVKFV</sequence>